<dbReference type="InterPro" id="IPR041266">
    <property type="entry name" value="EDS1_EP"/>
</dbReference>
<dbReference type="GO" id="GO:0005634">
    <property type="term" value="C:nucleus"/>
    <property type="evidence" value="ECO:0007669"/>
    <property type="project" value="UniProtKB-SubCell"/>
</dbReference>
<feature type="domain" description="EDS1 EP" evidence="8">
    <location>
        <begin position="479"/>
        <end position="586"/>
    </location>
</feature>
<sequence>MRFARLVRWSVAPVAAGLSLAGLGSFVWSREHQEVRSKLSAFQSQLRLVNLDPQSLEPQRGPLHLPQELYHNTFLQSSAAYNHLSSRKFSPTLRECAGAMYVSFPGTSPLSDWVANCDFRQVKVPEATFPDADYRVHAGFLSRFTEVSDSAEYKHFCDLARSGQVPLVVFTGHSLGGAVAALAALSFLSRQRRGDFPMSTKVMCITYGAPLVGSLDLQKAVQSSGWHKNFIHAVTRHDMVPRIFIAMKEGVVSEVAAGLWQLSGGTRSPEDQAVQIGWPRTQDAKADSKGLLEQALGSCSTLRSTASIICVICVSACQALFRTDHNYRPFGHILDDGGLHADCNVALHHLWLTRKQRKGPDVSRLPALLSHDLAAYWELVTNYSPIAGSGQRLGALRHEANSPFELGITQAMEELNQELGQKVDEVAIRLQAHARTLMARWVEDIEPISDLLETWINSFGEPTMAYEAFRCSPVEGKGSNRNVDRARRRIMHFWNDVEVQVREQGVDAIFTHDPNLLQRGHTWRTNFEMLDIANYYRRKLWTGYVEGEGHYLESDNRPAAYVMLEQLTRPNRRHADSTPFARKEQEAIQAAKSALAQLLQAAKDKEALSEYNHGAALQAAARQALEALKACTLPLTEKRLRKVLLDYDLSNQLPLPSRWQQPAKINMSAAIEGVIEQLWDGRCENGIP</sequence>
<evidence type="ECO:0000256" key="1">
    <source>
        <dbReference type="ARBA" id="ARBA00004123"/>
    </source>
</evidence>
<dbReference type="AlphaFoldDB" id="A0AAW1SRA9"/>
<comment type="caution">
    <text evidence="9">The sequence shown here is derived from an EMBL/GenBank/DDBJ whole genome shotgun (WGS) entry which is preliminary data.</text>
</comment>
<dbReference type="EMBL" id="JALJOV010001101">
    <property type="protein sequence ID" value="KAK9854469.1"/>
    <property type="molecule type" value="Genomic_DNA"/>
</dbReference>
<evidence type="ECO:0000259" key="7">
    <source>
        <dbReference type="Pfam" id="PF01764"/>
    </source>
</evidence>
<evidence type="ECO:0000256" key="6">
    <source>
        <dbReference type="SAM" id="Coils"/>
    </source>
</evidence>
<dbReference type="GO" id="GO:0006952">
    <property type="term" value="P:defense response"/>
    <property type="evidence" value="ECO:0007669"/>
    <property type="project" value="UniProtKB-KW"/>
</dbReference>
<evidence type="ECO:0000313" key="9">
    <source>
        <dbReference type="EMBL" id="KAK9854469.1"/>
    </source>
</evidence>
<accession>A0AAW1SRA9</accession>
<dbReference type="InterPro" id="IPR002921">
    <property type="entry name" value="Fungal_lipase-type"/>
</dbReference>
<evidence type="ECO:0000259" key="8">
    <source>
        <dbReference type="Pfam" id="PF18117"/>
    </source>
</evidence>
<dbReference type="Gene3D" id="3.40.50.1820">
    <property type="entry name" value="alpha/beta hydrolase"/>
    <property type="match status" value="1"/>
</dbReference>
<dbReference type="GO" id="GO:0005737">
    <property type="term" value="C:cytoplasm"/>
    <property type="evidence" value="ECO:0007669"/>
    <property type="project" value="UniProtKB-SubCell"/>
</dbReference>
<evidence type="ECO:0000256" key="3">
    <source>
        <dbReference type="ARBA" id="ARBA00022490"/>
    </source>
</evidence>
<evidence type="ECO:0000256" key="4">
    <source>
        <dbReference type="ARBA" id="ARBA00022821"/>
    </source>
</evidence>
<gene>
    <name evidence="9" type="ORF">WJX84_005149</name>
</gene>
<dbReference type="InterPro" id="IPR029058">
    <property type="entry name" value="AB_hydrolase_fold"/>
</dbReference>
<comment type="subcellular location">
    <subcellularLocation>
        <location evidence="2">Cytoplasm</location>
    </subcellularLocation>
    <subcellularLocation>
        <location evidence="1">Nucleus</location>
    </subcellularLocation>
</comment>
<protein>
    <submittedName>
        <fullName evidence="9">Uncharacterized protein</fullName>
    </submittedName>
</protein>
<evidence type="ECO:0000256" key="5">
    <source>
        <dbReference type="ARBA" id="ARBA00023242"/>
    </source>
</evidence>
<keyword evidence="10" id="KW-1185">Reference proteome</keyword>
<keyword evidence="5" id="KW-0539">Nucleus</keyword>
<reference evidence="9 10" key="1">
    <citation type="journal article" date="2024" name="Nat. Commun.">
        <title>Phylogenomics reveals the evolutionary origins of lichenization in chlorophyte algae.</title>
        <authorList>
            <person name="Puginier C."/>
            <person name="Libourel C."/>
            <person name="Otte J."/>
            <person name="Skaloud P."/>
            <person name="Haon M."/>
            <person name="Grisel S."/>
            <person name="Petersen M."/>
            <person name="Berrin J.G."/>
            <person name="Delaux P.M."/>
            <person name="Dal Grande F."/>
            <person name="Keller J."/>
        </authorList>
    </citation>
    <scope>NUCLEOTIDE SEQUENCE [LARGE SCALE GENOMIC DNA]</scope>
    <source>
        <strain evidence="9 10">SAG 2523</strain>
    </source>
</reference>
<keyword evidence="4" id="KW-0611">Plant defense</keyword>
<dbReference type="InterPro" id="IPR044214">
    <property type="entry name" value="EDS1-like"/>
</dbReference>
<proteinExistence type="predicted"/>
<name>A0AAW1SRA9_9CHLO</name>
<evidence type="ECO:0000313" key="10">
    <source>
        <dbReference type="Proteomes" id="UP001485043"/>
    </source>
</evidence>
<dbReference type="Proteomes" id="UP001485043">
    <property type="component" value="Unassembled WGS sequence"/>
</dbReference>
<evidence type="ECO:0000256" key="2">
    <source>
        <dbReference type="ARBA" id="ARBA00004496"/>
    </source>
</evidence>
<dbReference type="SUPFAM" id="SSF53474">
    <property type="entry name" value="alpha/beta-Hydrolases"/>
    <property type="match status" value="1"/>
</dbReference>
<dbReference type="PANTHER" id="PTHR47090">
    <property type="entry name" value="PROTEIN EDS1-RELATED"/>
    <property type="match status" value="1"/>
</dbReference>
<feature type="coiled-coil region" evidence="6">
    <location>
        <begin position="581"/>
        <end position="608"/>
    </location>
</feature>
<dbReference type="PANTHER" id="PTHR47090:SF2">
    <property type="entry name" value="PROTEIN EDS1-RELATED"/>
    <property type="match status" value="1"/>
</dbReference>
<organism evidence="9 10">
    <name type="scientific">Apatococcus fuscideae</name>
    <dbReference type="NCBI Taxonomy" id="2026836"/>
    <lineage>
        <taxon>Eukaryota</taxon>
        <taxon>Viridiplantae</taxon>
        <taxon>Chlorophyta</taxon>
        <taxon>core chlorophytes</taxon>
        <taxon>Trebouxiophyceae</taxon>
        <taxon>Chlorellales</taxon>
        <taxon>Chlorellaceae</taxon>
        <taxon>Apatococcus</taxon>
    </lineage>
</organism>
<keyword evidence="6" id="KW-0175">Coiled coil</keyword>
<dbReference type="Pfam" id="PF18117">
    <property type="entry name" value="EDS1_EP"/>
    <property type="match status" value="1"/>
</dbReference>
<dbReference type="GO" id="GO:0006629">
    <property type="term" value="P:lipid metabolic process"/>
    <property type="evidence" value="ECO:0007669"/>
    <property type="project" value="InterPro"/>
</dbReference>
<dbReference type="Pfam" id="PF01764">
    <property type="entry name" value="Lipase_3"/>
    <property type="match status" value="1"/>
</dbReference>
<feature type="domain" description="Fungal lipase-type" evidence="7">
    <location>
        <begin position="101"/>
        <end position="245"/>
    </location>
</feature>
<keyword evidence="3" id="KW-0963">Cytoplasm</keyword>